<protein>
    <recommendedName>
        <fullName evidence="4">Lipoprotein</fullName>
    </recommendedName>
</protein>
<evidence type="ECO:0000256" key="1">
    <source>
        <dbReference type="SAM" id="SignalP"/>
    </source>
</evidence>
<gene>
    <name evidence="2" type="ORF">QWJ38_14445</name>
</gene>
<accession>A0ABT8DT47</accession>
<dbReference type="EMBL" id="JAUHHC010000003">
    <property type="protein sequence ID" value="MDN3921489.1"/>
    <property type="molecule type" value="Genomic_DNA"/>
</dbReference>
<feature type="chain" id="PRO_5046548878" description="Lipoprotein" evidence="1">
    <location>
        <begin position="31"/>
        <end position="264"/>
    </location>
</feature>
<feature type="signal peptide" evidence="1">
    <location>
        <begin position="1"/>
        <end position="30"/>
    </location>
</feature>
<proteinExistence type="predicted"/>
<organism evidence="2 3">
    <name type="scientific">Roseateles violae</name>
    <dbReference type="NCBI Taxonomy" id="3058042"/>
    <lineage>
        <taxon>Bacteria</taxon>
        <taxon>Pseudomonadati</taxon>
        <taxon>Pseudomonadota</taxon>
        <taxon>Betaproteobacteria</taxon>
        <taxon>Burkholderiales</taxon>
        <taxon>Sphaerotilaceae</taxon>
        <taxon>Roseateles</taxon>
    </lineage>
</organism>
<evidence type="ECO:0008006" key="4">
    <source>
        <dbReference type="Google" id="ProtNLM"/>
    </source>
</evidence>
<dbReference type="Proteomes" id="UP001228044">
    <property type="component" value="Unassembled WGS sequence"/>
</dbReference>
<comment type="caution">
    <text evidence="2">The sequence shown here is derived from an EMBL/GenBank/DDBJ whole genome shotgun (WGS) entry which is preliminary data.</text>
</comment>
<sequence>MGPLLAIRRAGLRAVLVGSCGLLAASLVRADGLADLQSALGRLKEQQAVRAQLEISSYRRQVDDGVVDEANVSLTLLLAMRASGLSVHYGPELLARQIAEALAVSKDAEARQALSNLLRETGTASLVEVLTAAQVLSRSLGTAVFRAEAVDDWAGKPARRLSFEIPARVLPRKDRKYVKDFRTSLDVWIDAEGMPLASTLRSKVAGRAFLVVSFERELEQQRSYAVVDDRLIVMRAEERTRASGAGSQLESRTLKVLNLLAPER</sequence>
<keyword evidence="1" id="KW-0732">Signal</keyword>
<keyword evidence="3" id="KW-1185">Reference proteome</keyword>
<reference evidence="2 3" key="1">
    <citation type="submission" date="2023-06" db="EMBL/GenBank/DDBJ databases">
        <title>Pelomonas sp. PFR6 16S ribosomal RNA gene Genome sequencing and assembly.</title>
        <authorList>
            <person name="Woo H."/>
        </authorList>
    </citation>
    <scope>NUCLEOTIDE SEQUENCE [LARGE SCALE GENOMIC DNA]</scope>
    <source>
        <strain evidence="2 3">PFR6</strain>
    </source>
</reference>
<name>A0ABT8DT47_9BURK</name>
<evidence type="ECO:0000313" key="2">
    <source>
        <dbReference type="EMBL" id="MDN3921489.1"/>
    </source>
</evidence>
<evidence type="ECO:0000313" key="3">
    <source>
        <dbReference type="Proteomes" id="UP001228044"/>
    </source>
</evidence>
<dbReference type="RefSeq" id="WP_290359778.1">
    <property type="nucleotide sequence ID" value="NZ_JAUHHC010000003.1"/>
</dbReference>